<dbReference type="SMART" id="SM00192">
    <property type="entry name" value="LDLa"/>
    <property type="match status" value="2"/>
</dbReference>
<dbReference type="GO" id="GO:0005886">
    <property type="term" value="C:plasma membrane"/>
    <property type="evidence" value="ECO:0007669"/>
    <property type="project" value="TreeGrafter"/>
</dbReference>
<keyword evidence="5" id="KW-1133">Transmembrane helix</keyword>
<feature type="disulfide bond" evidence="8">
    <location>
        <begin position="402"/>
        <end position="417"/>
    </location>
</feature>
<proteinExistence type="predicted"/>
<keyword evidence="3" id="KW-0812">Transmembrane</keyword>
<dbReference type="Pfam" id="PF00057">
    <property type="entry name" value="Ldl_recept_a"/>
    <property type="match status" value="2"/>
</dbReference>
<evidence type="ECO:0000256" key="2">
    <source>
        <dbReference type="ARBA" id="ARBA00004308"/>
    </source>
</evidence>
<dbReference type="AlphaFoldDB" id="A0A0K8TD06"/>
<comment type="subcellular location">
    <subcellularLocation>
        <location evidence="2">Endomembrane system</location>
    </subcellularLocation>
    <subcellularLocation>
        <location evidence="1">Membrane</location>
        <topology evidence="1">Single-pass membrane protein</topology>
    </subcellularLocation>
</comment>
<dbReference type="PROSITE" id="PS50068">
    <property type="entry name" value="LDLRA_2"/>
    <property type="match status" value="2"/>
</dbReference>
<evidence type="ECO:0000313" key="9">
    <source>
        <dbReference type="EMBL" id="JAG63452.1"/>
    </source>
</evidence>
<dbReference type="InterPro" id="IPR002172">
    <property type="entry name" value="LDrepeatLR_classA_rpt"/>
</dbReference>
<dbReference type="PANTHER" id="PTHR24270">
    <property type="entry name" value="LOW-DENSITY LIPOPROTEIN RECEPTOR-RELATED"/>
    <property type="match status" value="1"/>
</dbReference>
<dbReference type="EMBL" id="GBRD01002369">
    <property type="protein sequence ID" value="JAG63452.1"/>
    <property type="molecule type" value="Transcribed_RNA"/>
</dbReference>
<dbReference type="CDD" id="cd00112">
    <property type="entry name" value="LDLa"/>
    <property type="match status" value="2"/>
</dbReference>
<evidence type="ECO:0000256" key="6">
    <source>
        <dbReference type="ARBA" id="ARBA00023136"/>
    </source>
</evidence>
<evidence type="ECO:0000256" key="7">
    <source>
        <dbReference type="ARBA" id="ARBA00023157"/>
    </source>
</evidence>
<evidence type="ECO:0000256" key="8">
    <source>
        <dbReference type="PROSITE-ProRule" id="PRU00124"/>
    </source>
</evidence>
<keyword evidence="4" id="KW-0677">Repeat</keyword>
<name>A0A0K8TD06_LYGHE</name>
<dbReference type="GO" id="GO:0012505">
    <property type="term" value="C:endomembrane system"/>
    <property type="evidence" value="ECO:0007669"/>
    <property type="project" value="UniProtKB-SubCell"/>
</dbReference>
<keyword evidence="6" id="KW-0472">Membrane</keyword>
<dbReference type="InterPro" id="IPR036055">
    <property type="entry name" value="LDL_receptor-like_sf"/>
</dbReference>
<organism evidence="9">
    <name type="scientific">Lygus hesperus</name>
    <name type="common">Western plant bug</name>
    <dbReference type="NCBI Taxonomy" id="30085"/>
    <lineage>
        <taxon>Eukaryota</taxon>
        <taxon>Metazoa</taxon>
        <taxon>Ecdysozoa</taxon>
        <taxon>Arthropoda</taxon>
        <taxon>Hexapoda</taxon>
        <taxon>Insecta</taxon>
        <taxon>Pterygota</taxon>
        <taxon>Neoptera</taxon>
        <taxon>Paraneoptera</taxon>
        <taxon>Hemiptera</taxon>
        <taxon>Heteroptera</taxon>
        <taxon>Panheteroptera</taxon>
        <taxon>Cimicomorpha</taxon>
        <taxon>Miridae</taxon>
        <taxon>Mirini</taxon>
        <taxon>Lygus</taxon>
    </lineage>
</organism>
<evidence type="ECO:0000256" key="5">
    <source>
        <dbReference type="ARBA" id="ARBA00022989"/>
    </source>
</evidence>
<dbReference type="Gene3D" id="4.10.400.10">
    <property type="entry name" value="Low-density Lipoprotein Receptor"/>
    <property type="match status" value="2"/>
</dbReference>
<dbReference type="InterPro" id="IPR050685">
    <property type="entry name" value="LDLR"/>
</dbReference>
<dbReference type="SUPFAM" id="SSF57424">
    <property type="entry name" value="LDL receptor-like module"/>
    <property type="match status" value="2"/>
</dbReference>
<feature type="disulfide bond" evidence="8">
    <location>
        <begin position="331"/>
        <end position="346"/>
    </location>
</feature>
<sequence>MTKSPQLVTVFPIKQTDSSTLFSGQPVPTETQSSISIGEVTTLEAQITDNTISPTLITTETTLVNEFNTSLPELIHKKLSDDYANGTLSTDDGAITESAHVEVTSVTVNNNESVHESRTTTEIPTTIETTERTVELDTDEKFNQHFSSATNFPLHTEPAVNESNSSVNYTDRIIHESNGTKFISFNDSVSDYRQDTTFHHSSGLIVLTLSTTEVSIVPSITEQYQSTVSPTTSPTKPSIPTSTVLSITVTAKPPSSSSTDSEITTDEITNSKELESTTEIVTVTHSPTRTTNEYSLIFQNDSSSFHVSTVSVSNMFKCKKIEQKILAQNVCDGIIDCEDKSDEKSCSCLDKLQRKLPHLVCNNVWDCPAGADENNCTVPAKCSEKEFLCYNSRKCVDLVSRCNDQMDCEFGEDEEDCYALTNNYTITRDETFRPSLLASGMIVKYDGITGLWKSVCGTMTDVFDKAGIACRNLGFGDFNEALPLNDEKTFTYDEVNNRIVLSEKTCTMVNVSCFAPKELHRPWQGYINADGVTVGLGVLISPQHLIAAVPKSISQSGKYIVSVRLATPISLITLFNPSTNKI</sequence>
<comment type="caution">
    <text evidence="8">Lacks conserved residue(s) required for the propagation of feature annotation.</text>
</comment>
<keyword evidence="7 8" id="KW-1015">Disulfide bond</keyword>
<protein>
    <recommendedName>
        <fullName evidence="10">SRCR domain-containing protein</fullName>
    </recommendedName>
</protein>
<evidence type="ECO:0000256" key="4">
    <source>
        <dbReference type="ARBA" id="ARBA00022737"/>
    </source>
</evidence>
<evidence type="ECO:0000256" key="1">
    <source>
        <dbReference type="ARBA" id="ARBA00004167"/>
    </source>
</evidence>
<accession>A0A0K8TD06</accession>
<dbReference type="InterPro" id="IPR023415">
    <property type="entry name" value="LDLR_class-A_CS"/>
</dbReference>
<evidence type="ECO:0008006" key="10">
    <source>
        <dbReference type="Google" id="ProtNLM"/>
    </source>
</evidence>
<dbReference type="GO" id="GO:0016192">
    <property type="term" value="P:vesicle-mediated transport"/>
    <property type="evidence" value="ECO:0007669"/>
    <property type="project" value="UniProtKB-ARBA"/>
</dbReference>
<dbReference type="PROSITE" id="PS01209">
    <property type="entry name" value="LDLRA_1"/>
    <property type="match status" value="1"/>
</dbReference>
<reference evidence="9" key="1">
    <citation type="submission" date="2014-09" db="EMBL/GenBank/DDBJ databases">
        <authorList>
            <person name="Magalhaes I.L.F."/>
            <person name="Oliveira U."/>
            <person name="Santos F.R."/>
            <person name="Vidigal T.H.D.A."/>
            <person name="Brescovit A.D."/>
            <person name="Santos A.J."/>
        </authorList>
    </citation>
    <scope>NUCLEOTIDE SEQUENCE</scope>
</reference>
<evidence type="ECO:0000256" key="3">
    <source>
        <dbReference type="ARBA" id="ARBA00022692"/>
    </source>
</evidence>
<dbReference type="PRINTS" id="PR00261">
    <property type="entry name" value="LDLRECEPTOR"/>
</dbReference>